<feature type="region of interest" description="Disordered" evidence="2">
    <location>
        <begin position="263"/>
        <end position="304"/>
    </location>
</feature>
<dbReference type="PROSITE" id="PS51457">
    <property type="entry name" value="BEN"/>
    <property type="match status" value="1"/>
</dbReference>
<evidence type="ECO:0000259" key="3">
    <source>
        <dbReference type="PROSITE" id="PS51457"/>
    </source>
</evidence>
<name>A0AAV6GX62_9TELE</name>
<accession>A0AAV6GX62</accession>
<protein>
    <recommendedName>
        <fullName evidence="3">BEN domain-containing protein</fullName>
    </recommendedName>
</protein>
<feature type="region of interest" description="Disordered" evidence="2">
    <location>
        <begin position="173"/>
        <end position="196"/>
    </location>
</feature>
<dbReference type="GO" id="GO:0003677">
    <property type="term" value="F:DNA binding"/>
    <property type="evidence" value="ECO:0007669"/>
    <property type="project" value="InterPro"/>
</dbReference>
<feature type="region of interest" description="Disordered" evidence="2">
    <location>
        <begin position="91"/>
        <end position="123"/>
    </location>
</feature>
<feature type="coiled-coil region" evidence="1">
    <location>
        <begin position="28"/>
        <end position="86"/>
    </location>
</feature>
<dbReference type="AlphaFoldDB" id="A0AAV6GX62"/>
<evidence type="ECO:0000313" key="5">
    <source>
        <dbReference type="Proteomes" id="UP000823561"/>
    </source>
</evidence>
<keyword evidence="1" id="KW-0175">Coiled coil</keyword>
<dbReference type="Pfam" id="PF15794">
    <property type="entry name" value="CCDC106"/>
    <property type="match status" value="1"/>
</dbReference>
<feature type="domain" description="BEN" evidence="3">
    <location>
        <begin position="516"/>
        <end position="606"/>
    </location>
</feature>
<keyword evidence="5" id="KW-1185">Reference proteome</keyword>
<evidence type="ECO:0000256" key="1">
    <source>
        <dbReference type="SAM" id="Coils"/>
    </source>
</evidence>
<dbReference type="InterPro" id="IPR031591">
    <property type="entry name" value="CCDC106"/>
</dbReference>
<gene>
    <name evidence="4" type="ORF">AALO_G00096830</name>
</gene>
<dbReference type="EMBL" id="JADWDJ010000007">
    <property type="protein sequence ID" value="KAG5278247.1"/>
    <property type="molecule type" value="Genomic_DNA"/>
</dbReference>
<feature type="compositionally biased region" description="Polar residues" evidence="2">
    <location>
        <begin position="106"/>
        <end position="122"/>
    </location>
</feature>
<feature type="coiled-coil region" evidence="1">
    <location>
        <begin position="226"/>
        <end position="253"/>
    </location>
</feature>
<dbReference type="PANTHER" id="PTHR16477:SF5">
    <property type="entry name" value="COILED-COIL DOMAIN-CONTAINING PROTEIN 106-RELATED"/>
    <property type="match status" value="1"/>
</dbReference>
<organism evidence="4 5">
    <name type="scientific">Alosa alosa</name>
    <name type="common">allis shad</name>
    <dbReference type="NCBI Taxonomy" id="278164"/>
    <lineage>
        <taxon>Eukaryota</taxon>
        <taxon>Metazoa</taxon>
        <taxon>Chordata</taxon>
        <taxon>Craniata</taxon>
        <taxon>Vertebrata</taxon>
        <taxon>Euteleostomi</taxon>
        <taxon>Actinopterygii</taxon>
        <taxon>Neopterygii</taxon>
        <taxon>Teleostei</taxon>
        <taxon>Clupei</taxon>
        <taxon>Clupeiformes</taxon>
        <taxon>Clupeoidei</taxon>
        <taxon>Clupeidae</taxon>
        <taxon>Alosa</taxon>
    </lineage>
</organism>
<evidence type="ECO:0000313" key="4">
    <source>
        <dbReference type="EMBL" id="KAG5278247.1"/>
    </source>
</evidence>
<dbReference type="SMART" id="SM01025">
    <property type="entry name" value="BEN"/>
    <property type="match status" value="1"/>
</dbReference>
<proteinExistence type="predicted"/>
<dbReference type="Pfam" id="PF10523">
    <property type="entry name" value="BEN"/>
    <property type="match status" value="1"/>
</dbReference>
<dbReference type="Gene3D" id="1.10.10.2590">
    <property type="entry name" value="BEN domain"/>
    <property type="match status" value="1"/>
</dbReference>
<dbReference type="InterPro" id="IPR018379">
    <property type="entry name" value="BEN_domain"/>
</dbReference>
<dbReference type="Proteomes" id="UP000823561">
    <property type="component" value="Chromosome 7"/>
</dbReference>
<sequence length="623" mass="68975">MAPSDVDYALQTLVSKIKERELESQRALSEHDVANRLLKLQLQELQKKLNEKESQLADANETIRALRSVTQIITGLQDEIRALRTQLRTSHAHKHRLVTTPKKNPATRSTSNTTQASDNLSCHTLHPTETGPTCSDYISQNSSQECTLLKLISDCGRTTDVAVPGVKQEEQEVLMDEGEGGGHEDRETEGQVPDESLKVENSEWDGGFENSHAEEAQTVHSAKQTVEILKGKILNLEGKVESLTEERNFLREGLEGALKLKAEVGEPSQQPSNQTISDISSDSAETSEFEPLPKKKKKDRRVRTPEDSILRYNKVLKLVKSGHTKTDAYIRMKVDRNTIVSQAPIAELAAVNPELFRVMRATFRRGDSLQRFASLCMAQCSLEPNAGLITVMKESNHLLDIGKIKETAVVQNAAQSRKRLLLETPLNSHSGSVTLIDTVSDKSEEESDESVVLPPSKRATLNDDIVTAFKEWPSFVKTLKDLVTAMKIPSASPVLPLDISFSEPPVSTPTREMVQLPGGLSIPKRMYDRLSRSKMSLFAQELAVVIFGRDTLAKCSLTGRKTNKSPLDPAKVNAIIDAVIGHFPGTSPSEIRAVLRRKCNNESFALKGQSVDMEVRPGRSFFN</sequence>
<feature type="compositionally biased region" description="Basic and acidic residues" evidence="2">
    <location>
        <begin position="180"/>
        <end position="196"/>
    </location>
</feature>
<feature type="compositionally biased region" description="Polar residues" evidence="2">
    <location>
        <begin position="267"/>
        <end position="286"/>
    </location>
</feature>
<comment type="caution">
    <text evidence="4">The sequence shown here is derived from an EMBL/GenBank/DDBJ whole genome shotgun (WGS) entry which is preliminary data.</text>
</comment>
<dbReference type="PANTHER" id="PTHR16477">
    <property type="entry name" value="COILED-COIL DOMAIN-CONTAINING PROTEIN 106"/>
    <property type="match status" value="1"/>
</dbReference>
<reference evidence="4" key="1">
    <citation type="submission" date="2020-10" db="EMBL/GenBank/DDBJ databases">
        <title>Chromosome-scale genome assembly of the Allis shad, Alosa alosa.</title>
        <authorList>
            <person name="Margot Z."/>
            <person name="Christophe K."/>
            <person name="Cabau C."/>
            <person name="Louis A."/>
            <person name="Berthelot C."/>
            <person name="Parey E."/>
            <person name="Roest Crollius H."/>
            <person name="Montfort J."/>
            <person name="Robinson-Rechavi M."/>
            <person name="Bucao C."/>
            <person name="Bouchez O."/>
            <person name="Gislard M."/>
            <person name="Lluch J."/>
            <person name="Milhes M."/>
            <person name="Lampietro C."/>
            <person name="Lopez Roques C."/>
            <person name="Donnadieu C."/>
            <person name="Braasch I."/>
            <person name="Desvignes T."/>
            <person name="Postlethwait J."/>
            <person name="Bobe J."/>
            <person name="Guiguen Y."/>
        </authorList>
    </citation>
    <scope>NUCLEOTIDE SEQUENCE</scope>
    <source>
        <strain evidence="4">M-15738</strain>
        <tissue evidence="4">Blood</tissue>
    </source>
</reference>
<dbReference type="GO" id="GO:0005654">
    <property type="term" value="C:nucleoplasm"/>
    <property type="evidence" value="ECO:0007669"/>
    <property type="project" value="TreeGrafter"/>
</dbReference>
<evidence type="ECO:0000256" key="2">
    <source>
        <dbReference type="SAM" id="MobiDB-lite"/>
    </source>
</evidence>